<dbReference type="RefSeq" id="WP_311672401.1">
    <property type="nucleotide sequence ID" value="NZ_JAVREQ010000004.1"/>
</dbReference>
<evidence type="ECO:0000313" key="2">
    <source>
        <dbReference type="EMBL" id="MDT0378524.1"/>
    </source>
</evidence>
<organism evidence="2 3">
    <name type="scientific">Streptomyces hazeniae</name>
    <dbReference type="NCBI Taxonomy" id="3075538"/>
    <lineage>
        <taxon>Bacteria</taxon>
        <taxon>Bacillati</taxon>
        <taxon>Actinomycetota</taxon>
        <taxon>Actinomycetes</taxon>
        <taxon>Kitasatosporales</taxon>
        <taxon>Streptomycetaceae</taxon>
        <taxon>Streptomyces</taxon>
    </lineage>
</organism>
<accession>A0ABU2NNH6</accession>
<dbReference type="Pfam" id="PF13480">
    <property type="entry name" value="Acetyltransf_6"/>
    <property type="match status" value="1"/>
</dbReference>
<keyword evidence="3" id="KW-1185">Reference proteome</keyword>
<keyword evidence="2" id="KW-0808">Transferase</keyword>
<comment type="caution">
    <text evidence="2">The sequence shown here is derived from an EMBL/GenBank/DDBJ whole genome shotgun (WGS) entry which is preliminary data.</text>
</comment>
<keyword evidence="2" id="KW-0012">Acyltransferase</keyword>
<name>A0ABU2NNH6_9ACTN</name>
<dbReference type="EC" id="2.3.1.-" evidence="2"/>
<dbReference type="EMBL" id="JAVREQ010000004">
    <property type="protein sequence ID" value="MDT0378524.1"/>
    <property type="molecule type" value="Genomic_DNA"/>
</dbReference>
<dbReference type="SUPFAM" id="SSF55729">
    <property type="entry name" value="Acyl-CoA N-acyltransferases (Nat)"/>
    <property type="match status" value="1"/>
</dbReference>
<dbReference type="InterPro" id="IPR016181">
    <property type="entry name" value="Acyl_CoA_acyltransferase"/>
</dbReference>
<dbReference type="Proteomes" id="UP001183414">
    <property type="component" value="Unassembled WGS sequence"/>
</dbReference>
<evidence type="ECO:0000259" key="1">
    <source>
        <dbReference type="Pfam" id="PF13480"/>
    </source>
</evidence>
<feature type="domain" description="BioF2-like acetyltransferase" evidence="1">
    <location>
        <begin position="158"/>
        <end position="292"/>
    </location>
</feature>
<gene>
    <name evidence="2" type="ORF">RM572_06990</name>
</gene>
<sequence length="341" mass="37275">MNIEVVRPAELGSAAQASWQTMQRSEPQLANPYLAPEFAVAVGRVRRSARVAVLTDGRRGPVAFFPFERRTAGLGRPIGAGVSRCQGLVHASGLVLDPGTLLRACRLQAWEYDHLTDGQGPFATGTVRRVPSPMIRVDDGYAAYTDLLWRRAPGELRELRACESRLAREAGDLRFVFDERAPDVLDTLMRWHSARCRTVSRPDPFARPAVRALVSDLHDTRAEGCSGLVSALYANGRLIACTFGLRSRRVLVNRFPAYDAAFARYAPGLLMYLMLAEGAAGRGIDRIELGRGCGEGHEEQVKSADVLLGEGRVERGTRFAGLRAKHADAVRAVRARLGGGR</sequence>
<dbReference type="GO" id="GO:0016746">
    <property type="term" value="F:acyltransferase activity"/>
    <property type="evidence" value="ECO:0007669"/>
    <property type="project" value="UniProtKB-KW"/>
</dbReference>
<protein>
    <submittedName>
        <fullName evidence="2">GNAT family N-acetyltransferase</fullName>
        <ecNumber evidence="2">2.3.1.-</ecNumber>
    </submittedName>
</protein>
<evidence type="ECO:0000313" key="3">
    <source>
        <dbReference type="Proteomes" id="UP001183414"/>
    </source>
</evidence>
<dbReference type="InterPro" id="IPR038740">
    <property type="entry name" value="BioF2-like_GNAT_dom"/>
</dbReference>
<proteinExistence type="predicted"/>
<reference evidence="3" key="1">
    <citation type="submission" date="2023-07" db="EMBL/GenBank/DDBJ databases">
        <title>30 novel species of actinomycetes from the DSMZ collection.</title>
        <authorList>
            <person name="Nouioui I."/>
        </authorList>
    </citation>
    <scope>NUCLEOTIDE SEQUENCE [LARGE SCALE GENOMIC DNA]</scope>
    <source>
        <strain evidence="3">DSM 42041</strain>
    </source>
</reference>